<evidence type="ECO:0000313" key="3">
    <source>
        <dbReference type="Proteomes" id="UP000031668"/>
    </source>
</evidence>
<dbReference type="Proteomes" id="UP000031668">
    <property type="component" value="Unassembled WGS sequence"/>
</dbReference>
<accession>A0A0C2JC92</accession>
<keyword evidence="1" id="KW-1133">Transmembrane helix</keyword>
<sequence>MALGRMMRSQHALTYKCNGLAALFVSNSLVILLWAFGVIDGAYFASHINEFLILSNFLGVILTIFVYFKVYIYLTRQSYGQAHCPTRFLVAQDYMICTVVLNTVQGLAGSISSSSTTREWVLLFGP</sequence>
<comment type="caution">
    <text evidence="2">The sequence shown here is derived from an EMBL/GenBank/DDBJ whole genome shotgun (WGS) entry which is preliminary data.</text>
</comment>
<name>A0A0C2JC92_THEKT</name>
<evidence type="ECO:0000313" key="2">
    <source>
        <dbReference type="EMBL" id="KII66783.1"/>
    </source>
</evidence>
<keyword evidence="1" id="KW-0812">Transmembrane</keyword>
<keyword evidence="3" id="KW-1185">Reference proteome</keyword>
<organism evidence="2 3">
    <name type="scientific">Thelohanellus kitauei</name>
    <name type="common">Myxosporean</name>
    <dbReference type="NCBI Taxonomy" id="669202"/>
    <lineage>
        <taxon>Eukaryota</taxon>
        <taxon>Metazoa</taxon>
        <taxon>Cnidaria</taxon>
        <taxon>Myxozoa</taxon>
        <taxon>Myxosporea</taxon>
        <taxon>Bivalvulida</taxon>
        <taxon>Platysporina</taxon>
        <taxon>Myxobolidae</taxon>
        <taxon>Thelohanellus</taxon>
    </lineage>
</organism>
<evidence type="ECO:0000256" key="1">
    <source>
        <dbReference type="SAM" id="Phobius"/>
    </source>
</evidence>
<feature type="transmembrane region" description="Helical" evidence="1">
    <location>
        <begin position="51"/>
        <end position="72"/>
    </location>
</feature>
<feature type="transmembrane region" description="Helical" evidence="1">
    <location>
        <begin position="20"/>
        <end position="39"/>
    </location>
</feature>
<keyword evidence="1" id="KW-0472">Membrane</keyword>
<dbReference type="OrthoDB" id="5326588at2759"/>
<reference evidence="2 3" key="1">
    <citation type="journal article" date="2014" name="Genome Biol. Evol.">
        <title>The genome of the myxosporean Thelohanellus kitauei shows adaptations to nutrient acquisition within its fish host.</title>
        <authorList>
            <person name="Yang Y."/>
            <person name="Xiong J."/>
            <person name="Zhou Z."/>
            <person name="Huo F."/>
            <person name="Miao W."/>
            <person name="Ran C."/>
            <person name="Liu Y."/>
            <person name="Zhang J."/>
            <person name="Feng J."/>
            <person name="Wang M."/>
            <person name="Wang M."/>
            <person name="Wang L."/>
            <person name="Yao B."/>
        </authorList>
    </citation>
    <scope>NUCLEOTIDE SEQUENCE [LARGE SCALE GENOMIC DNA]</scope>
    <source>
        <strain evidence="2">Wuqing</strain>
    </source>
</reference>
<dbReference type="AlphaFoldDB" id="A0A0C2JC92"/>
<gene>
    <name evidence="2" type="ORF">RF11_15249</name>
</gene>
<proteinExistence type="predicted"/>
<protein>
    <submittedName>
        <fullName evidence="2">Uncharacterized protein</fullName>
    </submittedName>
</protein>
<dbReference type="EMBL" id="JWZT01003445">
    <property type="protein sequence ID" value="KII66783.1"/>
    <property type="molecule type" value="Genomic_DNA"/>
</dbReference>